<dbReference type="EMBL" id="QGMZ01000071">
    <property type="protein sequence ID" value="PWR69529.1"/>
    <property type="molecule type" value="Genomic_DNA"/>
</dbReference>
<evidence type="ECO:0000313" key="9">
    <source>
        <dbReference type="EMBL" id="PWR69529.1"/>
    </source>
</evidence>
<dbReference type="Proteomes" id="UP000245934">
    <property type="component" value="Unassembled WGS sequence"/>
</dbReference>
<dbReference type="InterPro" id="IPR011701">
    <property type="entry name" value="MFS"/>
</dbReference>
<keyword evidence="2" id="KW-0813">Transport</keyword>
<evidence type="ECO:0000313" key="10">
    <source>
        <dbReference type="Proteomes" id="UP000245934"/>
    </source>
</evidence>
<evidence type="ECO:0000256" key="6">
    <source>
        <dbReference type="ARBA" id="ARBA00023136"/>
    </source>
</evidence>
<keyword evidence="6 7" id="KW-0472">Membrane</keyword>
<evidence type="ECO:0000256" key="4">
    <source>
        <dbReference type="ARBA" id="ARBA00022692"/>
    </source>
</evidence>
<dbReference type="PROSITE" id="PS50850">
    <property type="entry name" value="MFS"/>
    <property type="match status" value="1"/>
</dbReference>
<name>A0A2V2MQ40_9EURY</name>
<organism evidence="9 10">
    <name type="scientific">Methanospirillum stamsii</name>
    <dbReference type="NCBI Taxonomy" id="1277351"/>
    <lineage>
        <taxon>Archaea</taxon>
        <taxon>Methanobacteriati</taxon>
        <taxon>Methanobacteriota</taxon>
        <taxon>Stenosarchaea group</taxon>
        <taxon>Methanomicrobia</taxon>
        <taxon>Methanomicrobiales</taxon>
        <taxon>Methanospirillaceae</taxon>
        <taxon>Methanospirillum</taxon>
    </lineage>
</organism>
<evidence type="ECO:0000256" key="7">
    <source>
        <dbReference type="SAM" id="Phobius"/>
    </source>
</evidence>
<evidence type="ECO:0000256" key="1">
    <source>
        <dbReference type="ARBA" id="ARBA00004651"/>
    </source>
</evidence>
<keyword evidence="5 7" id="KW-1133">Transmembrane helix</keyword>
<comment type="caution">
    <text evidence="9">The sequence shown here is derived from an EMBL/GenBank/DDBJ whole genome shotgun (WGS) entry which is preliminary data.</text>
</comment>
<feature type="transmembrane region" description="Helical" evidence="7">
    <location>
        <begin position="116"/>
        <end position="135"/>
    </location>
</feature>
<feature type="transmembrane region" description="Helical" evidence="7">
    <location>
        <begin position="73"/>
        <end position="90"/>
    </location>
</feature>
<feature type="transmembrane region" description="Helical" evidence="7">
    <location>
        <begin position="48"/>
        <end position="67"/>
    </location>
</feature>
<keyword evidence="10" id="KW-1185">Reference proteome</keyword>
<dbReference type="AlphaFoldDB" id="A0A2V2MQ40"/>
<proteinExistence type="predicted"/>
<dbReference type="InterPro" id="IPR020846">
    <property type="entry name" value="MFS_dom"/>
</dbReference>
<dbReference type="Pfam" id="PF07690">
    <property type="entry name" value="MFS_1"/>
    <property type="match status" value="1"/>
</dbReference>
<dbReference type="OrthoDB" id="115882at2157"/>
<feature type="domain" description="Major facilitator superfamily (MFS) profile" evidence="8">
    <location>
        <begin position="1"/>
        <end position="191"/>
    </location>
</feature>
<evidence type="ECO:0000256" key="2">
    <source>
        <dbReference type="ARBA" id="ARBA00022448"/>
    </source>
</evidence>
<accession>A0A2V2MQ40</accession>
<evidence type="ECO:0000256" key="5">
    <source>
        <dbReference type="ARBA" id="ARBA00022989"/>
    </source>
</evidence>
<keyword evidence="4 7" id="KW-0812">Transmembrane</keyword>
<dbReference type="Gene3D" id="1.20.1250.20">
    <property type="entry name" value="MFS general substrate transporter like domains"/>
    <property type="match status" value="1"/>
</dbReference>
<sequence>MMLLILFFQGFKGFDPLVASILVAPLGIGLVITGPIGGYLSDRYGSRAVTTLGLAISLVGLLGLAMIEYNTPFWLITIWMFINGIGSGLFQPPNTSAIVGSVPLERRGAASAMRAFFNNTGMVISITIAIPLLMSTISLDQMINMFVVGGMSQPVYIQVAFTNGVTSAFWISSAITLIAIIASDMRGTDEEALLQVPISS</sequence>
<dbReference type="GO" id="GO:0005886">
    <property type="term" value="C:plasma membrane"/>
    <property type="evidence" value="ECO:0007669"/>
    <property type="project" value="UniProtKB-SubCell"/>
</dbReference>
<dbReference type="PANTHER" id="PTHR42718:SF46">
    <property type="entry name" value="BLR6921 PROTEIN"/>
    <property type="match status" value="1"/>
</dbReference>
<dbReference type="PANTHER" id="PTHR42718">
    <property type="entry name" value="MAJOR FACILITATOR SUPERFAMILY MULTIDRUG TRANSPORTER MFSC"/>
    <property type="match status" value="1"/>
</dbReference>
<reference evidence="9 10" key="1">
    <citation type="submission" date="2018-05" db="EMBL/GenBank/DDBJ databases">
        <title>Draft genome of Methanospirillum stamsii Pt1.</title>
        <authorList>
            <person name="Dueholm M.S."/>
            <person name="Nielsen P.H."/>
            <person name="Bakmann L.F."/>
            <person name="Otzen D.E."/>
        </authorList>
    </citation>
    <scope>NUCLEOTIDE SEQUENCE [LARGE SCALE GENOMIC DNA]</scope>
    <source>
        <strain evidence="9 10">Pt1</strain>
    </source>
</reference>
<protein>
    <recommendedName>
        <fullName evidence="8">Major facilitator superfamily (MFS) profile domain-containing protein</fullName>
    </recommendedName>
</protein>
<dbReference type="GO" id="GO:0022857">
    <property type="term" value="F:transmembrane transporter activity"/>
    <property type="evidence" value="ECO:0007669"/>
    <property type="project" value="InterPro"/>
</dbReference>
<comment type="subcellular location">
    <subcellularLocation>
        <location evidence="1">Cell membrane</location>
        <topology evidence="1">Multi-pass membrane protein</topology>
    </subcellularLocation>
</comment>
<gene>
    <name evidence="9" type="ORF">DLD82_17825</name>
</gene>
<evidence type="ECO:0000256" key="3">
    <source>
        <dbReference type="ARBA" id="ARBA00022475"/>
    </source>
</evidence>
<evidence type="ECO:0000259" key="8">
    <source>
        <dbReference type="PROSITE" id="PS50850"/>
    </source>
</evidence>
<dbReference type="InterPro" id="IPR036259">
    <property type="entry name" value="MFS_trans_sf"/>
</dbReference>
<dbReference type="SUPFAM" id="SSF103473">
    <property type="entry name" value="MFS general substrate transporter"/>
    <property type="match status" value="1"/>
</dbReference>
<feature type="transmembrane region" description="Helical" evidence="7">
    <location>
        <begin position="20"/>
        <end position="41"/>
    </location>
</feature>
<feature type="transmembrane region" description="Helical" evidence="7">
    <location>
        <begin position="155"/>
        <end position="182"/>
    </location>
</feature>
<keyword evidence="3" id="KW-1003">Cell membrane</keyword>